<evidence type="ECO:0000313" key="2">
    <source>
        <dbReference type="EMBL" id="KOB72984.1"/>
    </source>
</evidence>
<keyword evidence="3" id="KW-1185">Reference proteome</keyword>
<name>A0A0L7LC55_OPEBR</name>
<protein>
    <submittedName>
        <fullName evidence="2">Immunoglobulin domain-containing protein-4</fullName>
    </submittedName>
</protein>
<dbReference type="AlphaFoldDB" id="A0A0L7LC55"/>
<dbReference type="EMBL" id="JTDY01001754">
    <property type="protein sequence ID" value="KOB72984.1"/>
    <property type="molecule type" value="Genomic_DNA"/>
</dbReference>
<feature type="non-terminal residue" evidence="2">
    <location>
        <position position="1"/>
    </location>
</feature>
<comment type="caution">
    <text evidence="2">The sequence shown here is derived from an EMBL/GenBank/DDBJ whole genome shotgun (WGS) entry which is preliminary data.</text>
</comment>
<dbReference type="Proteomes" id="UP000037510">
    <property type="component" value="Unassembled WGS sequence"/>
</dbReference>
<accession>A0A0L7LC55</accession>
<sequence>MTGPPTVFRRVTPKPRRPYKGKADSPMLNYIFDSYATSNKHFHDMFRPPAFEGGMASEDTIIDADTGATVVFDCKVTALRDKTVSWLRVSDKENLELLTVDLDTHTADARCILLSRLNTSTDAEAIQADSSS</sequence>
<evidence type="ECO:0000256" key="1">
    <source>
        <dbReference type="SAM" id="MobiDB-lite"/>
    </source>
</evidence>
<proteinExistence type="predicted"/>
<evidence type="ECO:0000313" key="3">
    <source>
        <dbReference type="Proteomes" id="UP000037510"/>
    </source>
</evidence>
<feature type="region of interest" description="Disordered" evidence="1">
    <location>
        <begin position="1"/>
        <end position="21"/>
    </location>
</feature>
<organism evidence="2 3">
    <name type="scientific">Operophtera brumata</name>
    <name type="common">Winter moth</name>
    <name type="synonym">Phalaena brumata</name>
    <dbReference type="NCBI Taxonomy" id="104452"/>
    <lineage>
        <taxon>Eukaryota</taxon>
        <taxon>Metazoa</taxon>
        <taxon>Ecdysozoa</taxon>
        <taxon>Arthropoda</taxon>
        <taxon>Hexapoda</taxon>
        <taxon>Insecta</taxon>
        <taxon>Pterygota</taxon>
        <taxon>Neoptera</taxon>
        <taxon>Endopterygota</taxon>
        <taxon>Lepidoptera</taxon>
        <taxon>Glossata</taxon>
        <taxon>Ditrysia</taxon>
        <taxon>Geometroidea</taxon>
        <taxon>Geometridae</taxon>
        <taxon>Larentiinae</taxon>
        <taxon>Operophtera</taxon>
    </lineage>
</organism>
<dbReference type="STRING" id="104452.A0A0L7LC55"/>
<gene>
    <name evidence="2" type="ORF">OBRU01_11503</name>
</gene>
<reference evidence="2 3" key="1">
    <citation type="journal article" date="2015" name="Genome Biol. Evol.">
        <title>The genome of winter moth (Operophtera brumata) provides a genomic perspective on sexual dimorphism and phenology.</title>
        <authorList>
            <person name="Derks M.F."/>
            <person name="Smit S."/>
            <person name="Salis L."/>
            <person name="Schijlen E."/>
            <person name="Bossers A."/>
            <person name="Mateman C."/>
            <person name="Pijl A.S."/>
            <person name="de Ridder D."/>
            <person name="Groenen M.A."/>
            <person name="Visser M.E."/>
            <person name="Megens H.J."/>
        </authorList>
    </citation>
    <scope>NUCLEOTIDE SEQUENCE [LARGE SCALE GENOMIC DNA]</scope>
    <source>
        <strain evidence="2">WM2013NL</strain>
        <tissue evidence="2">Head and thorax</tissue>
    </source>
</reference>
<dbReference type="InterPro" id="IPR013783">
    <property type="entry name" value="Ig-like_fold"/>
</dbReference>
<feature type="compositionally biased region" description="Basic residues" evidence="1">
    <location>
        <begin position="11"/>
        <end position="20"/>
    </location>
</feature>
<feature type="non-terminal residue" evidence="2">
    <location>
        <position position="132"/>
    </location>
</feature>
<dbReference type="Gene3D" id="2.60.40.10">
    <property type="entry name" value="Immunoglobulins"/>
    <property type="match status" value="1"/>
</dbReference>